<evidence type="ECO:0000256" key="16">
    <source>
        <dbReference type="PIRSR" id="PIRSR000726-1"/>
    </source>
</evidence>
<dbReference type="GO" id="GO:0004072">
    <property type="term" value="F:aspartate kinase activity"/>
    <property type="evidence" value="ECO:0007669"/>
    <property type="project" value="UniProtKB-EC"/>
</dbReference>
<dbReference type="GO" id="GO:0019877">
    <property type="term" value="P:diaminopimelate biosynthetic process"/>
    <property type="evidence" value="ECO:0007669"/>
    <property type="project" value="UniProtKB-KW"/>
</dbReference>
<keyword evidence="8 18" id="KW-0028">Amino-acid biosynthesis</keyword>
<sequence length="418" mass="43410">MAPIVRKYGGSSLATVGHVRRVADAVALAHRQRGPLVVVVSAMGDTTDELLSLVDEAGGSRTERETDQLLATGETVSAAVLSTVLGSLGVPAVSLTGAQAGIRARGKHGEGLIEAVDTRRVLATLHSGRTAVVTGFQGVDRDGDTVTLGRGGSDTTAVALAATLGADRCEIHTDVDGVLTADPRLVGDARVLPVVDSGVLTEMAFSGAKVLHSRAVELAALHGVEVHVRSTVPRGHGTVVPPGAATTPSVDGLVAIAHDRNVAHVLLDFERDSPGGVPDVFAVLAENAIPVDMVARSMPEEPAVKVGFTIRFTDVDEVDGVLRSRFAKLGARVRIDTRVGRVSLIGDRPAGSARHAARLLPILSAADVPVSWLAVSPLNTAVLLPADRLGDIVRLLHDQFRLGRQPEAPPAPRSLSHA</sequence>
<keyword evidence="9 17" id="KW-0808">Transferase</keyword>
<evidence type="ECO:0000256" key="7">
    <source>
        <dbReference type="ARBA" id="ARBA00016273"/>
    </source>
</evidence>
<keyword evidence="14" id="KW-0457">Lysine biosynthesis</keyword>
<dbReference type="EC" id="2.7.2.4" evidence="6 17"/>
<dbReference type="SUPFAM" id="SSF53633">
    <property type="entry name" value="Carbamate kinase-like"/>
    <property type="match status" value="1"/>
</dbReference>
<dbReference type="OrthoDB" id="9799110at2"/>
<evidence type="ECO:0000259" key="19">
    <source>
        <dbReference type="Pfam" id="PF00696"/>
    </source>
</evidence>
<dbReference type="UniPathway" id="UPA00034">
    <property type="reaction ID" value="UER00015"/>
</dbReference>
<dbReference type="CDD" id="cd04246">
    <property type="entry name" value="AAK_AK-DapG-like"/>
    <property type="match status" value="1"/>
</dbReference>
<dbReference type="UniPathway" id="UPA00051">
    <property type="reaction ID" value="UER00462"/>
</dbReference>
<comment type="similarity">
    <text evidence="5 17">Belongs to the aspartokinase family.</text>
</comment>
<dbReference type="NCBIfam" id="TIGR00657">
    <property type="entry name" value="asp_kinases"/>
    <property type="match status" value="1"/>
</dbReference>
<dbReference type="GO" id="GO:0009088">
    <property type="term" value="P:threonine biosynthetic process"/>
    <property type="evidence" value="ECO:0007669"/>
    <property type="project" value="UniProtKB-UniPathway"/>
</dbReference>
<comment type="function">
    <text evidence="1">Catalyzes the phosphorylation of the beta-carboxyl group of aspartic acid with ATP to yield 4-phospho-L-aspartate, which is involved in the branched biosynthetic pathway leading to the biosynthesis of amino acids lysine, threonine, isoleucine and methionine.</text>
</comment>
<dbReference type="PIRSF" id="PIRSF000726">
    <property type="entry name" value="Asp_kin"/>
    <property type="match status" value="1"/>
</dbReference>
<keyword evidence="10 16" id="KW-0547">Nucleotide-binding</keyword>
<feature type="binding site" evidence="16">
    <location>
        <begin position="209"/>
        <end position="210"/>
    </location>
    <ligand>
        <name>ATP</name>
        <dbReference type="ChEBI" id="CHEBI:30616"/>
    </ligand>
</feature>
<comment type="caution">
    <text evidence="20">The sequence shown here is derived from an EMBL/GenBank/DDBJ whole genome shotgun (WGS) entry which is preliminary data.</text>
</comment>
<feature type="binding site" evidence="16">
    <location>
        <position position="74"/>
    </location>
    <ligand>
        <name>substrate</name>
    </ligand>
</feature>
<keyword evidence="12 16" id="KW-0067">ATP-binding</keyword>
<accession>A0A2T0LTD4</accession>
<dbReference type="InterPro" id="IPR045865">
    <property type="entry name" value="ACT-like_dom_sf"/>
</dbReference>
<comment type="pathway">
    <text evidence="3 18">Amino-acid biosynthesis; L-methionine biosynthesis via de novo pathway; L-homoserine from L-aspartate: step 1/3.</text>
</comment>
<dbReference type="InterPro" id="IPR005260">
    <property type="entry name" value="Asp_kin_monofn"/>
</dbReference>
<dbReference type="PROSITE" id="PS00324">
    <property type="entry name" value="ASPARTOKINASE"/>
    <property type="match status" value="1"/>
</dbReference>
<evidence type="ECO:0000313" key="21">
    <source>
        <dbReference type="Proteomes" id="UP000238362"/>
    </source>
</evidence>
<gene>
    <name evidence="20" type="ORF">B0I33_10660</name>
</gene>
<dbReference type="Gene3D" id="3.40.1160.10">
    <property type="entry name" value="Acetylglutamate kinase-like"/>
    <property type="match status" value="1"/>
</dbReference>
<evidence type="ECO:0000256" key="18">
    <source>
        <dbReference type="RuleBase" id="RU004249"/>
    </source>
</evidence>
<evidence type="ECO:0000256" key="3">
    <source>
        <dbReference type="ARBA" id="ARBA00004986"/>
    </source>
</evidence>
<evidence type="ECO:0000256" key="4">
    <source>
        <dbReference type="ARBA" id="ARBA00005139"/>
    </source>
</evidence>
<reference evidence="20 21" key="1">
    <citation type="submission" date="2018-03" db="EMBL/GenBank/DDBJ databases">
        <title>Genomic Encyclopedia of Type Strains, Phase III (KMG-III): the genomes of soil and plant-associated and newly described type strains.</title>
        <authorList>
            <person name="Whitman W."/>
        </authorList>
    </citation>
    <scope>NUCLEOTIDE SEQUENCE [LARGE SCALE GENOMIC DNA]</scope>
    <source>
        <strain evidence="20 21">CGMCC 4.7125</strain>
    </source>
</reference>
<evidence type="ECO:0000256" key="9">
    <source>
        <dbReference type="ARBA" id="ARBA00022679"/>
    </source>
</evidence>
<keyword evidence="21" id="KW-1185">Reference proteome</keyword>
<dbReference type="InterPro" id="IPR018042">
    <property type="entry name" value="Aspartate_kinase_CS"/>
</dbReference>
<evidence type="ECO:0000256" key="17">
    <source>
        <dbReference type="RuleBase" id="RU003448"/>
    </source>
</evidence>
<comment type="pathway">
    <text evidence="2 18">Amino-acid biosynthesis; L-lysine biosynthesis via DAP pathway; (S)-tetrahydrodipicolinate from L-aspartate: step 1/4.</text>
</comment>
<name>A0A2T0LTD4_9PSEU</name>
<dbReference type="EMBL" id="PVNH01000006">
    <property type="protein sequence ID" value="PRX46963.1"/>
    <property type="molecule type" value="Genomic_DNA"/>
</dbReference>
<dbReference type="AlphaFoldDB" id="A0A2T0LTD4"/>
<evidence type="ECO:0000256" key="15">
    <source>
        <dbReference type="ARBA" id="ARBA00047872"/>
    </source>
</evidence>
<dbReference type="InterPro" id="IPR001048">
    <property type="entry name" value="Asp/Glu/Uridylate_kinase"/>
</dbReference>
<feature type="binding site" evidence="16">
    <location>
        <begin position="173"/>
        <end position="174"/>
    </location>
    <ligand>
        <name>ATP</name>
        <dbReference type="ChEBI" id="CHEBI:30616"/>
    </ligand>
</feature>
<dbReference type="Gene3D" id="3.30.2130.10">
    <property type="entry name" value="VC0802-like"/>
    <property type="match status" value="1"/>
</dbReference>
<comment type="pathway">
    <text evidence="4 18">Amino-acid biosynthesis; L-threonine biosynthesis; L-threonine from L-aspartate: step 1/5.</text>
</comment>
<feature type="domain" description="Aspartate/glutamate/uridylate kinase" evidence="19">
    <location>
        <begin position="4"/>
        <end position="230"/>
    </location>
</feature>
<evidence type="ECO:0000256" key="5">
    <source>
        <dbReference type="ARBA" id="ARBA00010122"/>
    </source>
</evidence>
<dbReference type="SUPFAM" id="SSF55021">
    <property type="entry name" value="ACT-like"/>
    <property type="match status" value="2"/>
</dbReference>
<dbReference type="Pfam" id="PF00696">
    <property type="entry name" value="AA_kinase"/>
    <property type="match status" value="1"/>
</dbReference>
<evidence type="ECO:0000256" key="14">
    <source>
        <dbReference type="ARBA" id="ARBA00023154"/>
    </source>
</evidence>
<comment type="catalytic activity">
    <reaction evidence="15 17">
        <text>L-aspartate + ATP = 4-phospho-L-aspartate + ADP</text>
        <dbReference type="Rhea" id="RHEA:23776"/>
        <dbReference type="ChEBI" id="CHEBI:29991"/>
        <dbReference type="ChEBI" id="CHEBI:30616"/>
        <dbReference type="ChEBI" id="CHEBI:57535"/>
        <dbReference type="ChEBI" id="CHEBI:456216"/>
        <dbReference type="EC" id="2.7.2.4"/>
    </reaction>
</comment>
<evidence type="ECO:0000256" key="1">
    <source>
        <dbReference type="ARBA" id="ARBA00002843"/>
    </source>
</evidence>
<feature type="binding site" evidence="16">
    <location>
        <position position="184"/>
    </location>
    <ligand>
        <name>ATP</name>
        <dbReference type="ChEBI" id="CHEBI:30616"/>
    </ligand>
</feature>
<evidence type="ECO:0000256" key="11">
    <source>
        <dbReference type="ARBA" id="ARBA00022777"/>
    </source>
</evidence>
<proteinExistence type="inferred from homology"/>
<protein>
    <recommendedName>
        <fullName evidence="7 17">Aspartokinase</fullName>
        <ecNumber evidence="6 17">2.7.2.4</ecNumber>
    </recommendedName>
</protein>
<dbReference type="Proteomes" id="UP000238362">
    <property type="component" value="Unassembled WGS sequence"/>
</dbReference>
<dbReference type="PANTHER" id="PTHR21499">
    <property type="entry name" value="ASPARTATE KINASE"/>
    <property type="match status" value="1"/>
</dbReference>
<keyword evidence="13" id="KW-0220">Diaminopimelate biosynthesis</keyword>
<evidence type="ECO:0000256" key="6">
    <source>
        <dbReference type="ARBA" id="ARBA00013059"/>
    </source>
</evidence>
<feature type="binding site" evidence="16">
    <location>
        <begin position="7"/>
        <end position="10"/>
    </location>
    <ligand>
        <name>ATP</name>
        <dbReference type="ChEBI" id="CHEBI:30616"/>
    </ligand>
</feature>
<dbReference type="GO" id="GO:0009089">
    <property type="term" value="P:lysine biosynthetic process via diaminopimelate"/>
    <property type="evidence" value="ECO:0007669"/>
    <property type="project" value="UniProtKB-UniPathway"/>
</dbReference>
<evidence type="ECO:0000256" key="13">
    <source>
        <dbReference type="ARBA" id="ARBA00022915"/>
    </source>
</evidence>
<dbReference type="GO" id="GO:0005829">
    <property type="term" value="C:cytosol"/>
    <property type="evidence" value="ECO:0007669"/>
    <property type="project" value="TreeGrafter"/>
</dbReference>
<evidence type="ECO:0000256" key="12">
    <source>
        <dbReference type="ARBA" id="ARBA00022840"/>
    </source>
</evidence>
<evidence type="ECO:0000313" key="20">
    <source>
        <dbReference type="EMBL" id="PRX46963.1"/>
    </source>
</evidence>
<dbReference type="PANTHER" id="PTHR21499:SF3">
    <property type="entry name" value="ASPARTOKINASE"/>
    <property type="match status" value="1"/>
</dbReference>
<keyword evidence="11 17" id="KW-0418">Kinase</keyword>
<dbReference type="RefSeq" id="WP_106179518.1">
    <property type="nucleotide sequence ID" value="NZ_PVNH01000006.1"/>
</dbReference>
<dbReference type="InterPro" id="IPR001341">
    <property type="entry name" value="Asp_kinase"/>
</dbReference>
<dbReference type="GO" id="GO:0009090">
    <property type="term" value="P:homoserine biosynthetic process"/>
    <property type="evidence" value="ECO:0007669"/>
    <property type="project" value="TreeGrafter"/>
</dbReference>
<evidence type="ECO:0000256" key="8">
    <source>
        <dbReference type="ARBA" id="ARBA00022605"/>
    </source>
</evidence>
<dbReference type="GO" id="GO:0005524">
    <property type="term" value="F:ATP binding"/>
    <property type="evidence" value="ECO:0007669"/>
    <property type="project" value="UniProtKB-KW"/>
</dbReference>
<dbReference type="UniPathway" id="UPA00050">
    <property type="reaction ID" value="UER00461"/>
</dbReference>
<feature type="binding site" evidence="16">
    <location>
        <position position="47"/>
    </location>
    <ligand>
        <name>substrate</name>
    </ligand>
</feature>
<organism evidence="20 21">
    <name type="scientific">Prauserella shujinwangii</name>
    <dbReference type="NCBI Taxonomy" id="1453103"/>
    <lineage>
        <taxon>Bacteria</taxon>
        <taxon>Bacillati</taxon>
        <taxon>Actinomycetota</taxon>
        <taxon>Actinomycetes</taxon>
        <taxon>Pseudonocardiales</taxon>
        <taxon>Pseudonocardiaceae</taxon>
        <taxon>Prauserella</taxon>
    </lineage>
</organism>
<dbReference type="InterPro" id="IPR036393">
    <property type="entry name" value="AceGlu_kinase-like_sf"/>
</dbReference>
<evidence type="ECO:0000256" key="10">
    <source>
        <dbReference type="ARBA" id="ARBA00022741"/>
    </source>
</evidence>
<evidence type="ECO:0000256" key="2">
    <source>
        <dbReference type="ARBA" id="ARBA00004766"/>
    </source>
</evidence>